<name>A0A0R3Q1C4_ANGCS</name>
<accession>A0A0R3Q1C4</accession>
<evidence type="ECO:0000313" key="4">
    <source>
        <dbReference type="WBParaSite" id="ACOC_0001280101-mRNA-1"/>
    </source>
</evidence>
<dbReference type="SUPFAM" id="SSF53686">
    <property type="entry name" value="Tryptophan synthase beta subunit-like PLP-dependent enzymes"/>
    <property type="match status" value="1"/>
</dbReference>
<gene>
    <name evidence="2" type="ORF">ACOC_LOCUS12802</name>
</gene>
<dbReference type="InterPro" id="IPR036052">
    <property type="entry name" value="TrpB-like_PALP_sf"/>
</dbReference>
<evidence type="ECO:0000313" key="3">
    <source>
        <dbReference type="Proteomes" id="UP000267027"/>
    </source>
</evidence>
<reference evidence="4" key="1">
    <citation type="submission" date="2017-02" db="UniProtKB">
        <authorList>
            <consortium name="WormBaseParasite"/>
        </authorList>
    </citation>
    <scope>IDENTIFICATION</scope>
</reference>
<dbReference type="WBParaSite" id="ACOC_0001280101-mRNA-1">
    <property type="protein sequence ID" value="ACOC_0001280101-mRNA-1"/>
    <property type="gene ID" value="ACOC_0001280101"/>
</dbReference>
<keyword evidence="3" id="KW-1185">Reference proteome</keyword>
<dbReference type="STRING" id="334426.A0A0R3Q1C4"/>
<evidence type="ECO:0000259" key="1">
    <source>
        <dbReference type="Pfam" id="PF00291"/>
    </source>
</evidence>
<dbReference type="Pfam" id="PF00291">
    <property type="entry name" value="PALP"/>
    <property type="match status" value="1"/>
</dbReference>
<dbReference type="OMA" id="ARYVHYM"/>
<feature type="domain" description="Tryptophan synthase beta chain-like PALP" evidence="1">
    <location>
        <begin position="7"/>
        <end position="273"/>
    </location>
</feature>
<dbReference type="GO" id="GO:0019344">
    <property type="term" value="P:cysteine biosynthetic process"/>
    <property type="evidence" value="ECO:0007669"/>
    <property type="project" value="UniProtKB-ARBA"/>
</dbReference>
<dbReference type="FunFam" id="3.40.50.1100:FF:000079">
    <property type="entry name" value="Putative pyridoxal-phosphate dependent protein F13B12.4"/>
    <property type="match status" value="1"/>
</dbReference>
<organism evidence="4">
    <name type="scientific">Angiostrongylus costaricensis</name>
    <name type="common">Nematode worm</name>
    <dbReference type="NCBI Taxonomy" id="334426"/>
    <lineage>
        <taxon>Eukaryota</taxon>
        <taxon>Metazoa</taxon>
        <taxon>Ecdysozoa</taxon>
        <taxon>Nematoda</taxon>
        <taxon>Chromadorea</taxon>
        <taxon>Rhabditida</taxon>
        <taxon>Rhabditina</taxon>
        <taxon>Rhabditomorpha</taxon>
        <taxon>Strongyloidea</taxon>
        <taxon>Metastrongylidae</taxon>
        <taxon>Angiostrongylus</taxon>
    </lineage>
</organism>
<dbReference type="Gene3D" id="3.40.50.1100">
    <property type="match status" value="2"/>
</dbReference>
<dbReference type="PANTHER" id="PTHR10314">
    <property type="entry name" value="CYSTATHIONINE BETA-SYNTHASE"/>
    <property type="match status" value="1"/>
</dbReference>
<dbReference type="OrthoDB" id="10259545at2759"/>
<proteinExistence type="predicted"/>
<evidence type="ECO:0000313" key="2">
    <source>
        <dbReference type="EMBL" id="VDM64387.1"/>
    </source>
</evidence>
<sequence length="324" mass="36084">MPVKVHSNSTVYDSTSGNTGASEAYMCSLIGLPYIAVVAKDLEEEKVHQITSNGGKIMKVDVSLRNYHAQEEAKKNRGFFINQFGNAAESEEIHESGDFDFESTNMYHEIVSDLKKNNTQKKKYPDYFVHSSGTGGTITSVGRYTKRYDLPTKIVLADSEYSLFYDYVLSNMFTNASGTEYWVKPGIAGIGYGYNVKPVIYGETTSLQRSVIDEVVKMPDIASTAAMHVLRERGIDGGASTGLNFLVSLYKAYQEKDNKNLNGRLTIVTVICDPGEFYNSTYFNATWIEEVFAKRGGMKGLNCWKKVGLQPFLNAKKCVKAICH</sequence>
<dbReference type="InterPro" id="IPR050214">
    <property type="entry name" value="Cys_Synth/Cystath_Beta-Synth"/>
</dbReference>
<dbReference type="EMBL" id="UYYA01005231">
    <property type="protein sequence ID" value="VDM64387.1"/>
    <property type="molecule type" value="Genomic_DNA"/>
</dbReference>
<protein>
    <submittedName>
        <fullName evidence="4">PALP domain-containing protein</fullName>
    </submittedName>
</protein>
<dbReference type="AlphaFoldDB" id="A0A0R3Q1C4"/>
<reference evidence="2 3" key="2">
    <citation type="submission" date="2018-11" db="EMBL/GenBank/DDBJ databases">
        <authorList>
            <consortium name="Pathogen Informatics"/>
        </authorList>
    </citation>
    <scope>NUCLEOTIDE SEQUENCE [LARGE SCALE GENOMIC DNA]</scope>
    <source>
        <strain evidence="2 3">Costa Rica</strain>
    </source>
</reference>
<dbReference type="InterPro" id="IPR001926">
    <property type="entry name" value="TrpB-like_PALP"/>
</dbReference>
<dbReference type="Proteomes" id="UP000267027">
    <property type="component" value="Unassembled WGS sequence"/>
</dbReference>